<dbReference type="Pfam" id="PF05206">
    <property type="entry name" value="TRM13"/>
    <property type="match status" value="1"/>
</dbReference>
<comment type="catalytic activity">
    <reaction evidence="9 12">
        <text>cytidine(4) in tRNA(Pro) + S-adenosyl-L-methionine = 2'-O-methylcytidine(4) in tRNA(Pro) + S-adenosyl-L-homocysteine + H(+)</text>
        <dbReference type="Rhea" id="RHEA:32767"/>
        <dbReference type="Rhea" id="RHEA-COMP:10397"/>
        <dbReference type="Rhea" id="RHEA-COMP:10398"/>
        <dbReference type="ChEBI" id="CHEBI:15378"/>
        <dbReference type="ChEBI" id="CHEBI:57856"/>
        <dbReference type="ChEBI" id="CHEBI:59789"/>
        <dbReference type="ChEBI" id="CHEBI:74495"/>
        <dbReference type="ChEBI" id="CHEBI:82748"/>
        <dbReference type="EC" id="2.1.1.225"/>
    </reaction>
</comment>
<keyword evidence="3 12" id="KW-0808">Transferase</keyword>
<evidence type="ECO:0000256" key="5">
    <source>
        <dbReference type="ARBA" id="ARBA00022694"/>
    </source>
</evidence>
<dbReference type="InterPro" id="IPR022776">
    <property type="entry name" value="TRM13/UPF0224_CHHC_Znf_dom"/>
</dbReference>
<evidence type="ECO:0000256" key="12">
    <source>
        <dbReference type="RuleBase" id="RU367103"/>
    </source>
</evidence>
<dbReference type="GO" id="GO:0008270">
    <property type="term" value="F:zinc ion binding"/>
    <property type="evidence" value="ECO:0007669"/>
    <property type="project" value="UniProtKB-KW"/>
</dbReference>
<evidence type="ECO:0000256" key="13">
    <source>
        <dbReference type="SAM" id="MobiDB-lite"/>
    </source>
</evidence>
<dbReference type="GO" id="GO:0030488">
    <property type="term" value="P:tRNA methylation"/>
    <property type="evidence" value="ECO:0007669"/>
    <property type="project" value="InterPro"/>
</dbReference>
<name>A0A7S3LJX6_9STRA</name>
<gene>
    <name evidence="15" type="ORF">ASTO00021_LOCUS3975</name>
</gene>
<evidence type="ECO:0000256" key="11">
    <source>
        <dbReference type="ARBA" id="ARBA00049393"/>
    </source>
</evidence>
<dbReference type="InterPro" id="IPR021721">
    <property type="entry name" value="Znf_CCCH-type_TRM13"/>
</dbReference>
<organism evidence="15">
    <name type="scientific">Aplanochytrium stocchinoi</name>
    <dbReference type="NCBI Taxonomy" id="215587"/>
    <lineage>
        <taxon>Eukaryota</taxon>
        <taxon>Sar</taxon>
        <taxon>Stramenopiles</taxon>
        <taxon>Bigyra</taxon>
        <taxon>Labyrinthulomycetes</taxon>
        <taxon>Thraustochytrida</taxon>
        <taxon>Thraustochytriidae</taxon>
        <taxon>Aplanochytrium</taxon>
    </lineage>
</organism>
<keyword evidence="2 12" id="KW-0489">Methyltransferase</keyword>
<comment type="catalytic activity">
    <reaction evidence="10 12">
        <text>cytidine(4) in tRNA(Gly)(GCC) + S-adenosyl-L-methionine = 2'-O-methylcytidine(4) in tRNA(Gly)(GCC) + S-adenosyl-L-homocysteine + H(+)</text>
        <dbReference type="Rhea" id="RHEA:43192"/>
        <dbReference type="Rhea" id="RHEA-COMP:10399"/>
        <dbReference type="Rhea" id="RHEA-COMP:10400"/>
        <dbReference type="ChEBI" id="CHEBI:15378"/>
        <dbReference type="ChEBI" id="CHEBI:57856"/>
        <dbReference type="ChEBI" id="CHEBI:59789"/>
        <dbReference type="ChEBI" id="CHEBI:74495"/>
        <dbReference type="ChEBI" id="CHEBI:82748"/>
        <dbReference type="EC" id="2.1.1.225"/>
    </reaction>
</comment>
<evidence type="ECO:0000256" key="3">
    <source>
        <dbReference type="ARBA" id="ARBA00022679"/>
    </source>
</evidence>
<keyword evidence="6 12" id="KW-0479">Metal-binding</keyword>
<dbReference type="PROSITE" id="PS51800">
    <property type="entry name" value="ZF_CHHC_U11_48K"/>
    <property type="match status" value="1"/>
</dbReference>
<proteinExistence type="inferred from homology"/>
<evidence type="ECO:0000259" key="14">
    <source>
        <dbReference type="PROSITE" id="PS51800"/>
    </source>
</evidence>
<keyword evidence="5 12" id="KW-0819">tRNA processing</keyword>
<reference evidence="15" key="1">
    <citation type="submission" date="2021-01" db="EMBL/GenBank/DDBJ databases">
        <authorList>
            <person name="Corre E."/>
            <person name="Pelletier E."/>
            <person name="Niang G."/>
            <person name="Scheremetjew M."/>
            <person name="Finn R."/>
            <person name="Kale V."/>
            <person name="Holt S."/>
            <person name="Cochrane G."/>
            <person name="Meng A."/>
            <person name="Brown T."/>
            <person name="Cohen L."/>
        </authorList>
    </citation>
    <scope>NUCLEOTIDE SEQUENCE</scope>
    <source>
        <strain evidence="15">GSBS06</strain>
    </source>
</reference>
<sequence length="476" mass="54411">MTKRQRMESADTSKPASPSESTPALESKDSDRPKHTPGICAFWIKKKARYCKWEVRHDGDPFCSNHTESKQRVPCPLDPAHSVFKYRLRQHLKICNKMKQDNVQKNYKFYSENVNVDVDPTTSTEIFTSLKQVDSETMKSVITKLDKAVKELEFEVPLQSGTELGLPAEISAEISQEEKKAGVDENTKLPMAVRKSRTFKKIKNEVQQKAILEHTFKHAYESGIPDHICFVEMGAAKGGLSVATRNMLKQSDKEYTDISHVLIDRGSFKVRDDREMTGNKDESWERVKIDLRHLKLYDIDKVSNAENVIVYSKHLCGAATCYALRSCVGDQGDSKNDGVKSKQLPQVISIALCCHQVCNWDSYPNRALLSNRFNISRYEFDIIRHMSSWATCGFEKSVETEHASISDEQKQLDDTGPEWFFNVQEKEMIGKQCKMLLNYGRVLYLRDHGYNASLIRYATDDITIENVLLLAYLHKA</sequence>
<dbReference type="Pfam" id="PF11722">
    <property type="entry name" value="zf-TRM13_CCCH"/>
    <property type="match status" value="1"/>
</dbReference>
<feature type="compositionally biased region" description="Basic and acidic residues" evidence="13">
    <location>
        <begin position="1"/>
        <end position="11"/>
    </location>
</feature>
<evidence type="ECO:0000256" key="10">
    <source>
        <dbReference type="ARBA" id="ARBA00048635"/>
    </source>
</evidence>
<protein>
    <recommendedName>
        <fullName evidence="12">tRNA:m(4)X modification enzyme TRM13</fullName>
        <ecNumber evidence="12">2.1.1.225</ecNumber>
    </recommendedName>
</protein>
<comment type="function">
    <text evidence="12">tRNA methylase which 2'-O-methylates cytidine(4) in tRNA(Pro) and tRNA(Gly)(GCC), and adenosine(4) in tRNA(His).</text>
</comment>
<evidence type="ECO:0000256" key="8">
    <source>
        <dbReference type="ARBA" id="ARBA00022833"/>
    </source>
</evidence>
<dbReference type="InterPro" id="IPR039044">
    <property type="entry name" value="Trm13"/>
</dbReference>
<evidence type="ECO:0000256" key="1">
    <source>
        <dbReference type="ARBA" id="ARBA00005265"/>
    </source>
</evidence>
<dbReference type="InterPro" id="IPR007871">
    <property type="entry name" value="Methyltransferase_TRM13"/>
</dbReference>
<dbReference type="GO" id="GO:0106050">
    <property type="term" value="F:tRNA 2'-O-methyltransferase activity"/>
    <property type="evidence" value="ECO:0007669"/>
    <property type="project" value="UniProtKB-UniRule"/>
</dbReference>
<dbReference type="PANTHER" id="PTHR12998">
    <property type="entry name" value="TRNA:M(4)X MODIFICATION ENZYME TRM13 HOMOLOG"/>
    <property type="match status" value="1"/>
</dbReference>
<keyword evidence="7 12" id="KW-0863">Zinc-finger</keyword>
<dbReference type="EMBL" id="HBIN01005509">
    <property type="protein sequence ID" value="CAE0433654.1"/>
    <property type="molecule type" value="Transcribed_RNA"/>
</dbReference>
<keyword evidence="4 12" id="KW-0949">S-adenosyl-L-methionine</keyword>
<feature type="compositionally biased region" description="Polar residues" evidence="13">
    <location>
        <begin position="12"/>
        <end position="24"/>
    </location>
</feature>
<evidence type="ECO:0000313" key="15">
    <source>
        <dbReference type="EMBL" id="CAE0433654.1"/>
    </source>
</evidence>
<keyword evidence="8 12" id="KW-0862">Zinc</keyword>
<evidence type="ECO:0000256" key="2">
    <source>
        <dbReference type="ARBA" id="ARBA00022603"/>
    </source>
</evidence>
<evidence type="ECO:0000256" key="7">
    <source>
        <dbReference type="ARBA" id="ARBA00022771"/>
    </source>
</evidence>
<accession>A0A7S3LJX6</accession>
<dbReference type="EC" id="2.1.1.225" evidence="12"/>
<dbReference type="Pfam" id="PF05253">
    <property type="entry name" value="zf-U11-48K"/>
    <property type="match status" value="1"/>
</dbReference>
<dbReference type="PANTHER" id="PTHR12998:SF0">
    <property type="entry name" value="TRNA:M(4)X MODIFICATION ENZYME TRM13 HOMOLOG"/>
    <property type="match status" value="1"/>
</dbReference>
<evidence type="ECO:0000256" key="4">
    <source>
        <dbReference type="ARBA" id="ARBA00022691"/>
    </source>
</evidence>
<feature type="region of interest" description="Disordered" evidence="13">
    <location>
        <begin position="1"/>
        <end position="34"/>
    </location>
</feature>
<comment type="similarity">
    <text evidence="1 12">Belongs to the methyltransferase TRM13 family.</text>
</comment>
<comment type="catalytic activity">
    <reaction evidence="11 12">
        <text>adenosine(4) in tRNA(His) + S-adenosyl-L-methionine = 2'-O-methyladenosine(4) in tRNA(His) + S-adenosyl-L-homocysteine + H(+)</text>
        <dbReference type="Rhea" id="RHEA:43196"/>
        <dbReference type="Rhea" id="RHEA-COMP:10401"/>
        <dbReference type="Rhea" id="RHEA-COMP:10402"/>
        <dbReference type="ChEBI" id="CHEBI:15378"/>
        <dbReference type="ChEBI" id="CHEBI:57856"/>
        <dbReference type="ChEBI" id="CHEBI:59789"/>
        <dbReference type="ChEBI" id="CHEBI:74411"/>
        <dbReference type="ChEBI" id="CHEBI:74477"/>
        <dbReference type="EC" id="2.1.1.225"/>
    </reaction>
</comment>
<evidence type="ECO:0000256" key="6">
    <source>
        <dbReference type="ARBA" id="ARBA00022723"/>
    </source>
</evidence>
<feature type="domain" description="CHHC U11-48K-type" evidence="14">
    <location>
        <begin position="72"/>
        <end position="99"/>
    </location>
</feature>
<dbReference type="AlphaFoldDB" id="A0A7S3LJX6"/>
<evidence type="ECO:0000256" key="9">
    <source>
        <dbReference type="ARBA" id="ARBA00048165"/>
    </source>
</evidence>